<feature type="non-terminal residue" evidence="7">
    <location>
        <position position="148"/>
    </location>
</feature>
<dbReference type="PROSITE" id="PS50180">
    <property type="entry name" value="GAE"/>
    <property type="match status" value="1"/>
</dbReference>
<dbReference type="GO" id="GO:0005802">
    <property type="term" value="C:trans-Golgi network"/>
    <property type="evidence" value="ECO:0007669"/>
    <property type="project" value="InterPro"/>
</dbReference>
<gene>
    <name evidence="7" type="ORF">MNOR_LOCUS34167</name>
</gene>
<dbReference type="GO" id="GO:0034394">
    <property type="term" value="P:protein localization to cell surface"/>
    <property type="evidence" value="ECO:0007669"/>
    <property type="project" value="TreeGrafter"/>
</dbReference>
<organism evidence="7 8">
    <name type="scientific">Meganyctiphanes norvegica</name>
    <name type="common">Northern krill</name>
    <name type="synonym">Thysanopoda norvegica</name>
    <dbReference type="NCBI Taxonomy" id="48144"/>
    <lineage>
        <taxon>Eukaryota</taxon>
        <taxon>Metazoa</taxon>
        <taxon>Ecdysozoa</taxon>
        <taxon>Arthropoda</taxon>
        <taxon>Crustacea</taxon>
        <taxon>Multicrustacea</taxon>
        <taxon>Malacostraca</taxon>
        <taxon>Eumalacostraca</taxon>
        <taxon>Eucarida</taxon>
        <taxon>Euphausiacea</taxon>
        <taxon>Euphausiidae</taxon>
        <taxon>Meganyctiphanes</taxon>
    </lineage>
</organism>
<dbReference type="EMBL" id="CAXKWB010051680">
    <property type="protein sequence ID" value="CAL4171616.1"/>
    <property type="molecule type" value="Genomic_DNA"/>
</dbReference>
<sequence length="148" mass="15945">DDEVLDASVTDLSSNINATATPIPVKVLPKSGSSNAQLMDVKPMNDIKVDIQSIKPGNQSSLVIIESNDITVTLHFTENQPREDVYVLVVSTTSRNTSPLSNYVLQSVVPKGCKVRLQAPSLTELAGYSPFLPPPAITQIMMIANPNK</sequence>
<dbReference type="GO" id="GO:0006893">
    <property type="term" value="P:Golgi to plasma membrane transport"/>
    <property type="evidence" value="ECO:0007669"/>
    <property type="project" value="TreeGrafter"/>
</dbReference>
<comment type="subcellular location">
    <subcellularLocation>
        <location evidence="1">Endosome membrane</location>
        <topology evidence="1">Peripheral membrane protein</topology>
    </subcellularLocation>
    <subcellularLocation>
        <location evidence="2">Golgi apparatus</location>
    </subcellularLocation>
</comment>
<dbReference type="InterPro" id="IPR008153">
    <property type="entry name" value="GAE_dom"/>
</dbReference>
<dbReference type="InterPro" id="IPR013041">
    <property type="entry name" value="Clathrin_app_Ig-like_sf"/>
</dbReference>
<keyword evidence="4" id="KW-0653">Protein transport</keyword>
<evidence type="ECO:0000256" key="3">
    <source>
        <dbReference type="ARBA" id="ARBA00022448"/>
    </source>
</evidence>
<feature type="domain" description="GAE" evidence="6">
    <location>
        <begin position="57"/>
        <end position="148"/>
    </location>
</feature>
<evidence type="ECO:0000256" key="2">
    <source>
        <dbReference type="ARBA" id="ARBA00004555"/>
    </source>
</evidence>
<name>A0AAV2SA68_MEGNR</name>
<reference evidence="7 8" key="1">
    <citation type="submission" date="2024-05" db="EMBL/GenBank/DDBJ databases">
        <authorList>
            <person name="Wallberg A."/>
        </authorList>
    </citation>
    <scope>NUCLEOTIDE SEQUENCE [LARGE SCALE GENOMIC DNA]</scope>
</reference>
<dbReference type="GO" id="GO:0031267">
    <property type="term" value="F:small GTPase binding"/>
    <property type="evidence" value="ECO:0007669"/>
    <property type="project" value="InterPro"/>
</dbReference>
<evidence type="ECO:0000256" key="5">
    <source>
        <dbReference type="ARBA" id="ARBA00023034"/>
    </source>
</evidence>
<dbReference type="GO" id="GO:0006886">
    <property type="term" value="P:intracellular protein transport"/>
    <property type="evidence" value="ECO:0007669"/>
    <property type="project" value="InterPro"/>
</dbReference>
<comment type="caution">
    <text evidence="7">The sequence shown here is derived from an EMBL/GenBank/DDBJ whole genome shotgun (WGS) entry which is preliminary data.</text>
</comment>
<keyword evidence="5" id="KW-0333">Golgi apparatus</keyword>
<keyword evidence="3" id="KW-0813">Transport</keyword>
<protein>
    <recommendedName>
        <fullName evidence="6">GAE domain-containing protein</fullName>
    </recommendedName>
</protein>
<dbReference type="SMART" id="SM00809">
    <property type="entry name" value="Alpha_adaptinC2"/>
    <property type="match status" value="1"/>
</dbReference>
<dbReference type="Pfam" id="PF02883">
    <property type="entry name" value="Alpha_adaptinC2"/>
    <property type="match status" value="1"/>
</dbReference>
<proteinExistence type="predicted"/>
<dbReference type="AlphaFoldDB" id="A0AAV2SA68"/>
<feature type="non-terminal residue" evidence="7">
    <location>
        <position position="1"/>
    </location>
</feature>
<evidence type="ECO:0000313" key="7">
    <source>
        <dbReference type="EMBL" id="CAL4171616.1"/>
    </source>
</evidence>
<evidence type="ECO:0000259" key="6">
    <source>
        <dbReference type="PROSITE" id="PS50180"/>
    </source>
</evidence>
<accession>A0AAV2SA68</accession>
<dbReference type="InterPro" id="IPR008152">
    <property type="entry name" value="Clathrin_a/b/g-adaptin_app_Ig"/>
</dbReference>
<dbReference type="Gene3D" id="2.60.40.1230">
    <property type="match status" value="1"/>
</dbReference>
<dbReference type="GO" id="GO:0010008">
    <property type="term" value="C:endosome membrane"/>
    <property type="evidence" value="ECO:0007669"/>
    <property type="project" value="UniProtKB-SubCell"/>
</dbReference>
<dbReference type="PANTHER" id="PTHR45905:SF1">
    <property type="entry name" value="GOLGI-LOCALIZED, GAMMA-ADAPTIN EAR CONTAINING, ARF BINDING PROTEIN"/>
    <property type="match status" value="1"/>
</dbReference>
<evidence type="ECO:0000256" key="1">
    <source>
        <dbReference type="ARBA" id="ARBA00004481"/>
    </source>
</evidence>
<dbReference type="SUPFAM" id="SSF49348">
    <property type="entry name" value="Clathrin adaptor appendage domain"/>
    <property type="match status" value="1"/>
</dbReference>
<dbReference type="InterPro" id="IPR027422">
    <property type="entry name" value="GGA1-3"/>
</dbReference>
<dbReference type="Proteomes" id="UP001497623">
    <property type="component" value="Unassembled WGS sequence"/>
</dbReference>
<keyword evidence="8" id="KW-1185">Reference proteome</keyword>
<evidence type="ECO:0000313" key="8">
    <source>
        <dbReference type="Proteomes" id="UP001497623"/>
    </source>
</evidence>
<evidence type="ECO:0000256" key="4">
    <source>
        <dbReference type="ARBA" id="ARBA00022927"/>
    </source>
</evidence>
<dbReference type="PANTHER" id="PTHR45905">
    <property type="entry name" value="GOLGI-LOCALIZED, GAMMA-ADAPTIN EAR CONTAINING, ARF BINDING PROTEIN"/>
    <property type="match status" value="1"/>
</dbReference>